<keyword evidence="1" id="KW-1185">Reference proteome</keyword>
<evidence type="ECO:0000313" key="2">
    <source>
        <dbReference type="WBParaSite" id="ACRNAN_scaffold8722.g10568.t1"/>
    </source>
</evidence>
<dbReference type="Proteomes" id="UP000887540">
    <property type="component" value="Unplaced"/>
</dbReference>
<dbReference type="AlphaFoldDB" id="A0A914EL55"/>
<accession>A0A914EL55</accession>
<protein>
    <submittedName>
        <fullName evidence="2">Uncharacterized protein</fullName>
    </submittedName>
</protein>
<dbReference type="PANTHER" id="PTHR35014:SF1">
    <property type="entry name" value="INFECTION RESPONSE PROTEIN"/>
    <property type="match status" value="1"/>
</dbReference>
<dbReference type="PANTHER" id="PTHR35014">
    <property type="entry name" value="INFECTION RESPONSE PROTEIN-RELATED"/>
    <property type="match status" value="1"/>
</dbReference>
<sequence length="211" mass="22836">MLGLIQGFCEGPCTNYECPSQGFICEPKTLTCCNGTGPTAAPCPAAGVQKIRSCFVDYLKNFNITIANSAPTLGQFVVYLNKFLDGGGVNAFKTFCGWSNTRNTCIGPLYNDDCATTDIAYGSDNWECGPGFSDTSANFYCLENVRENHNSERGACVQQLVNSINQNGFSCYNVYKKYCRAVGGYVGCNLARSSTIETEAFCGPYLPICSK</sequence>
<name>A0A914EL55_9BILA</name>
<evidence type="ECO:0000313" key="1">
    <source>
        <dbReference type="Proteomes" id="UP000887540"/>
    </source>
</evidence>
<reference evidence="2" key="1">
    <citation type="submission" date="2022-11" db="UniProtKB">
        <authorList>
            <consortium name="WormBaseParasite"/>
        </authorList>
    </citation>
    <scope>IDENTIFICATION</scope>
</reference>
<organism evidence="1 2">
    <name type="scientific">Acrobeloides nanus</name>
    <dbReference type="NCBI Taxonomy" id="290746"/>
    <lineage>
        <taxon>Eukaryota</taxon>
        <taxon>Metazoa</taxon>
        <taxon>Ecdysozoa</taxon>
        <taxon>Nematoda</taxon>
        <taxon>Chromadorea</taxon>
        <taxon>Rhabditida</taxon>
        <taxon>Tylenchina</taxon>
        <taxon>Cephalobomorpha</taxon>
        <taxon>Cephaloboidea</taxon>
        <taxon>Cephalobidae</taxon>
        <taxon>Acrobeloides</taxon>
    </lineage>
</organism>
<proteinExistence type="predicted"/>
<dbReference type="WBParaSite" id="ACRNAN_scaffold8722.g10568.t1">
    <property type="protein sequence ID" value="ACRNAN_scaffold8722.g10568.t1"/>
    <property type="gene ID" value="ACRNAN_scaffold8722.g10568"/>
</dbReference>